<protein>
    <submittedName>
        <fullName evidence="1">Uncharacterized protein</fullName>
    </submittedName>
</protein>
<organism evidence="1 2">
    <name type="scientific">Maribacter polysiphoniae</name>
    <dbReference type="NCBI Taxonomy" id="429344"/>
    <lineage>
        <taxon>Bacteria</taxon>
        <taxon>Pseudomonadati</taxon>
        <taxon>Bacteroidota</taxon>
        <taxon>Flavobacteriia</taxon>
        <taxon>Flavobacteriales</taxon>
        <taxon>Flavobacteriaceae</taxon>
        <taxon>Maribacter</taxon>
    </lineage>
</organism>
<reference evidence="1 2" key="1">
    <citation type="submission" date="2018-05" db="EMBL/GenBank/DDBJ databases">
        <title>Genomic Encyclopedia of Archaeal and Bacterial Type Strains, Phase II (KMG-II): from individual species to whole genera.</title>
        <authorList>
            <person name="Goeker M."/>
        </authorList>
    </citation>
    <scope>NUCLEOTIDE SEQUENCE [LARGE SCALE GENOMIC DNA]</scope>
    <source>
        <strain evidence="1 2">DSM 23514</strain>
    </source>
</reference>
<accession>A0A316E2Y5</accession>
<evidence type="ECO:0000313" key="2">
    <source>
        <dbReference type="Proteomes" id="UP000245667"/>
    </source>
</evidence>
<sequence length="190" mass="20230">NTTNTSLTQDGTNLVLTDSDTNSVTIPLADLGTDDQNSDEVNNVASSIDLNGDLTVDAADIIDVDGDGVVDSTVQDVIEAITPITSKAARIFYPPSIAVDASSVVVGATIDLYKQYVDQYGMTLPSSAKSTSAPAKIPTYTRAELYYYVTYYDPTVFSNVTISDTGVMTYNVDAPPADYNSLINVVFVVK</sequence>
<dbReference type="RefSeq" id="WP_109649682.1">
    <property type="nucleotide sequence ID" value="NZ_QGGQ01000003.1"/>
</dbReference>
<proteinExistence type="predicted"/>
<gene>
    <name evidence="1" type="ORF">LX92_01498</name>
</gene>
<dbReference type="EMBL" id="QGGQ01000003">
    <property type="protein sequence ID" value="PWK23912.1"/>
    <property type="molecule type" value="Genomic_DNA"/>
</dbReference>
<dbReference type="Proteomes" id="UP000245667">
    <property type="component" value="Unassembled WGS sequence"/>
</dbReference>
<name>A0A316E2Y5_9FLAO</name>
<comment type="caution">
    <text evidence="1">The sequence shown here is derived from an EMBL/GenBank/DDBJ whole genome shotgun (WGS) entry which is preliminary data.</text>
</comment>
<evidence type="ECO:0000313" key="1">
    <source>
        <dbReference type="EMBL" id="PWK23912.1"/>
    </source>
</evidence>
<dbReference type="AlphaFoldDB" id="A0A316E2Y5"/>
<feature type="non-terminal residue" evidence="1">
    <location>
        <position position="1"/>
    </location>
</feature>